<dbReference type="AlphaFoldDB" id="A0A0V7ZBX7"/>
<keyword evidence="1" id="KW-0732">Signal</keyword>
<reference evidence="2 3" key="1">
    <citation type="journal article" date="2015" name="Genome Announc.">
        <title>Draft Genome of the Euendolithic (true boring) Cyanobacterium Mastigocoleus testarum strain BC008.</title>
        <authorList>
            <person name="Guida B.S."/>
            <person name="Garcia-Pichel F."/>
        </authorList>
    </citation>
    <scope>NUCLEOTIDE SEQUENCE [LARGE SCALE GENOMIC DNA]</scope>
    <source>
        <strain evidence="2 3">BC008</strain>
    </source>
</reference>
<protein>
    <submittedName>
        <fullName evidence="2">Uncharacterized protein</fullName>
    </submittedName>
</protein>
<keyword evidence="3" id="KW-1185">Reference proteome</keyword>
<dbReference type="RefSeq" id="WP_027843593.1">
    <property type="nucleotide sequence ID" value="NZ_LMTZ01000166.1"/>
</dbReference>
<evidence type="ECO:0000313" key="3">
    <source>
        <dbReference type="Proteomes" id="UP000053372"/>
    </source>
</evidence>
<sequence length="150" mass="16686">MRFLLSGVIISLGLLPLAAQAQQQSSNTQVAAMVEALRLAAPKTTDDSLYSEWKVKGETFRSWSKSCLEKEVQPTQFASNPELARQVISCIMERELKGQLDATNNNETEAVSRTACWWMTGKYTGCNSGFTADYVKKVSGYYQEQSSQPE</sequence>
<feature type="chain" id="PRO_5006890010" evidence="1">
    <location>
        <begin position="22"/>
        <end position="150"/>
    </location>
</feature>
<dbReference type="Proteomes" id="UP000053372">
    <property type="component" value="Unassembled WGS sequence"/>
</dbReference>
<dbReference type="OrthoDB" id="423026at2"/>
<feature type="signal peptide" evidence="1">
    <location>
        <begin position="1"/>
        <end position="21"/>
    </location>
</feature>
<evidence type="ECO:0000256" key="1">
    <source>
        <dbReference type="SAM" id="SignalP"/>
    </source>
</evidence>
<name>A0A0V7ZBX7_9CYAN</name>
<comment type="caution">
    <text evidence="2">The sequence shown here is derived from an EMBL/GenBank/DDBJ whole genome shotgun (WGS) entry which is preliminary data.</text>
</comment>
<proteinExistence type="predicted"/>
<organism evidence="2 3">
    <name type="scientific">Mastigocoleus testarum BC008</name>
    <dbReference type="NCBI Taxonomy" id="371196"/>
    <lineage>
        <taxon>Bacteria</taxon>
        <taxon>Bacillati</taxon>
        <taxon>Cyanobacteriota</taxon>
        <taxon>Cyanophyceae</taxon>
        <taxon>Nostocales</taxon>
        <taxon>Hapalosiphonaceae</taxon>
        <taxon>Mastigocoleus</taxon>
    </lineage>
</organism>
<accession>A0A0V7ZBX7</accession>
<gene>
    <name evidence="2" type="ORF">BC008_07990</name>
</gene>
<dbReference type="EMBL" id="LMTZ01000166">
    <property type="protein sequence ID" value="KST61995.1"/>
    <property type="molecule type" value="Genomic_DNA"/>
</dbReference>
<evidence type="ECO:0000313" key="2">
    <source>
        <dbReference type="EMBL" id="KST61995.1"/>
    </source>
</evidence>